<dbReference type="OrthoDB" id="423343at2759"/>
<dbReference type="InterPro" id="IPR001810">
    <property type="entry name" value="F-box_dom"/>
</dbReference>
<dbReference type="STRING" id="1257118.L8HI73"/>
<protein>
    <submittedName>
        <fullName evidence="4">Fbox domain/MORN repeat-containing protein</fullName>
    </submittedName>
</protein>
<evidence type="ECO:0000313" key="5">
    <source>
        <dbReference type="Proteomes" id="UP000011083"/>
    </source>
</evidence>
<dbReference type="EMBL" id="KB007811">
    <property type="protein sequence ID" value="ELR24905.1"/>
    <property type="molecule type" value="Genomic_DNA"/>
</dbReference>
<reference evidence="4 5" key="1">
    <citation type="journal article" date="2013" name="Genome Biol.">
        <title>Genome of Acanthamoeba castellanii highlights extensive lateral gene transfer and early evolution of tyrosine kinase signaling.</title>
        <authorList>
            <person name="Clarke M."/>
            <person name="Lohan A.J."/>
            <person name="Liu B."/>
            <person name="Lagkouvardos I."/>
            <person name="Roy S."/>
            <person name="Zafar N."/>
            <person name="Bertelli C."/>
            <person name="Schilde C."/>
            <person name="Kianianmomeni A."/>
            <person name="Burglin T.R."/>
            <person name="Frech C."/>
            <person name="Turcotte B."/>
            <person name="Kopec K.O."/>
            <person name="Synnott J.M."/>
            <person name="Choo C."/>
            <person name="Paponov I."/>
            <person name="Finkler A."/>
            <person name="Soon Heng Tan C."/>
            <person name="Hutchins A.P."/>
            <person name="Weinmeier T."/>
            <person name="Rattei T."/>
            <person name="Chu J.S."/>
            <person name="Gimenez G."/>
            <person name="Irimia M."/>
            <person name="Rigden D.J."/>
            <person name="Fitzpatrick D.A."/>
            <person name="Lorenzo-Morales J."/>
            <person name="Bateman A."/>
            <person name="Chiu C.H."/>
            <person name="Tang P."/>
            <person name="Hegemann P."/>
            <person name="Fromm H."/>
            <person name="Raoult D."/>
            <person name="Greub G."/>
            <person name="Miranda-Saavedra D."/>
            <person name="Chen N."/>
            <person name="Nash P."/>
            <person name="Ginger M.L."/>
            <person name="Horn M."/>
            <person name="Schaap P."/>
            <person name="Caler L."/>
            <person name="Loftus B."/>
        </authorList>
    </citation>
    <scope>NUCLEOTIDE SEQUENCE [LARGE SCALE GENOMIC DNA]</scope>
    <source>
        <strain evidence="4 5">Neff</strain>
    </source>
</reference>
<dbReference type="Pfam" id="PF12937">
    <property type="entry name" value="F-box-like"/>
    <property type="match status" value="1"/>
</dbReference>
<dbReference type="Gene3D" id="1.20.1280.50">
    <property type="match status" value="1"/>
</dbReference>
<dbReference type="CDD" id="cd09917">
    <property type="entry name" value="F-box_SF"/>
    <property type="match status" value="1"/>
</dbReference>
<dbReference type="SUPFAM" id="SSF82185">
    <property type="entry name" value="Histone H3 K4-specific methyltransferase SET7/9 N-terminal domain"/>
    <property type="match status" value="2"/>
</dbReference>
<dbReference type="PANTHER" id="PTHR23084:SF179">
    <property type="entry name" value="OS10G0565000 PROTEIN"/>
    <property type="match status" value="1"/>
</dbReference>
<feature type="region of interest" description="Disordered" evidence="2">
    <location>
        <begin position="256"/>
        <end position="284"/>
    </location>
</feature>
<dbReference type="InterPro" id="IPR036047">
    <property type="entry name" value="F-box-like_dom_sf"/>
</dbReference>
<sequence length="573" mass="65807">MLGMAATVFEPATYNANIMDVDYGSGANATGSTTTIANNKKRDSSSLMVAGSESAPSFMTCDFYSNKKATALFTRPSSINQLDDDTLEAEDMMEMADLAYFTTGAFTDRACFDDMPEELVYLIFTFLHGSDIANGVQKVCRNWRRLALDDQLWLDLLRRTQQKSEFTEELTKPAQKSWKWLYQSRNLAISDLARIGAMAVVGRHESAEYIYEGEWKDGKHHGHGRKIWKNIKSEEAKEENGDDGNALVEGTAAADAAAPETNQQSMADQHQQSMPKRAAAQAKRKQPVLPYYEGEWKEGKEHGRGKRLFEEDHYYEGEWKEGDREGFGFYHWPNKTFYEGEFKEGFRHGHGTYTWSEKAKYIGQWQKGIEHGKGVRTWADGDRYEGDWVHGTRTGYGLYAWPNGSSYEGKWLQCAHEGYGVYKWPDGRTYKGNFSANKKHGVGEYYWPDGAMFAGNWRNGVRHGDGTMVWPDSAKFQGEWNFDRRGDGRYFGTDSREVPQTIGASWAKKYDYYFAMPMDMWEQIYLPEINKLIREKKQRELEEEETRRMNLEFSQKGREDPRAWGKNALTSRS</sequence>
<evidence type="ECO:0000313" key="4">
    <source>
        <dbReference type="EMBL" id="ELR24905.1"/>
    </source>
</evidence>
<feature type="region of interest" description="Disordered" evidence="2">
    <location>
        <begin position="540"/>
        <end position="573"/>
    </location>
</feature>
<name>L8HI73_ACACF</name>
<dbReference type="InterPro" id="IPR003409">
    <property type="entry name" value="MORN"/>
</dbReference>
<dbReference type="Proteomes" id="UP000011083">
    <property type="component" value="Unassembled WGS sequence"/>
</dbReference>
<dbReference type="VEuPathDB" id="AmoebaDB:ACA1_175820"/>
<feature type="compositionally biased region" description="Basic and acidic residues" evidence="2">
    <location>
        <begin position="540"/>
        <end position="563"/>
    </location>
</feature>
<organism evidence="4 5">
    <name type="scientific">Acanthamoeba castellanii (strain ATCC 30010 / Neff)</name>
    <dbReference type="NCBI Taxonomy" id="1257118"/>
    <lineage>
        <taxon>Eukaryota</taxon>
        <taxon>Amoebozoa</taxon>
        <taxon>Discosea</taxon>
        <taxon>Longamoebia</taxon>
        <taxon>Centramoebida</taxon>
        <taxon>Acanthamoebidae</taxon>
        <taxon>Acanthamoeba</taxon>
    </lineage>
</organism>
<dbReference type="Gene3D" id="2.20.110.10">
    <property type="entry name" value="Histone H3 K4-specific methyltransferase SET7/9 N-terminal domain"/>
    <property type="match status" value="4"/>
</dbReference>
<dbReference type="PANTHER" id="PTHR23084">
    <property type="entry name" value="PHOSPHATIDYLINOSITOL-4-PHOSPHATE 5-KINASE RELATED"/>
    <property type="match status" value="1"/>
</dbReference>
<proteinExistence type="predicted"/>
<dbReference type="RefSeq" id="XP_004356805.1">
    <property type="nucleotide sequence ID" value="XM_004356752.1"/>
</dbReference>
<dbReference type="AlphaFoldDB" id="L8HI73"/>
<feature type="domain" description="F-box" evidence="3">
    <location>
        <begin position="109"/>
        <end position="156"/>
    </location>
</feature>
<dbReference type="SMART" id="SM00256">
    <property type="entry name" value="FBOX"/>
    <property type="match status" value="1"/>
</dbReference>
<keyword evidence="1" id="KW-0677">Repeat</keyword>
<feature type="compositionally biased region" description="Polar residues" evidence="2">
    <location>
        <begin position="260"/>
        <end position="274"/>
    </location>
</feature>
<keyword evidence="5" id="KW-1185">Reference proteome</keyword>
<evidence type="ECO:0000259" key="3">
    <source>
        <dbReference type="PROSITE" id="PS50181"/>
    </source>
</evidence>
<dbReference type="SMART" id="SM00698">
    <property type="entry name" value="MORN"/>
    <property type="match status" value="9"/>
</dbReference>
<gene>
    <name evidence="4" type="ORF">ACA1_175820</name>
</gene>
<dbReference type="KEGG" id="acan:ACA1_175820"/>
<dbReference type="SUPFAM" id="SSF81383">
    <property type="entry name" value="F-box domain"/>
    <property type="match status" value="1"/>
</dbReference>
<dbReference type="FunFam" id="2.20.110.10:FF:000002">
    <property type="entry name" value="Phosphatidylinositol 4-phosphate 5-kinase 8"/>
    <property type="match status" value="1"/>
</dbReference>
<dbReference type="GeneID" id="14925939"/>
<dbReference type="PROSITE" id="PS50181">
    <property type="entry name" value="FBOX"/>
    <property type="match status" value="1"/>
</dbReference>
<evidence type="ECO:0000256" key="1">
    <source>
        <dbReference type="ARBA" id="ARBA00022737"/>
    </source>
</evidence>
<accession>L8HI73</accession>
<dbReference type="Pfam" id="PF02493">
    <property type="entry name" value="MORN"/>
    <property type="match status" value="9"/>
</dbReference>
<evidence type="ECO:0000256" key="2">
    <source>
        <dbReference type="SAM" id="MobiDB-lite"/>
    </source>
</evidence>